<proteinExistence type="predicted"/>
<keyword evidence="1" id="KW-0812">Transmembrane</keyword>
<sequence length="157" mass="16731">MESVLVYLHVWLSSLAQTVAKPVVDLALHLNVFGVTAFLLGIVGATAPCQLTSNSSAIALVTSSIDRKSAWSRTAFFVLGKAVVYVALGTTAILIGTTIEDIPFFGNNLFQMVLGPTLMIVGFVLLGLIPVRMNFLSVVHEKAKNWISLKNSALGLG</sequence>
<feature type="transmembrane region" description="Helical" evidence="1">
    <location>
        <begin position="74"/>
        <end position="97"/>
    </location>
</feature>
<name>A0ABV9Q533_9BACL</name>
<dbReference type="Proteomes" id="UP001596002">
    <property type="component" value="Unassembled WGS sequence"/>
</dbReference>
<organism evidence="3 4">
    <name type="scientific">Effusibacillus consociatus</name>
    <dbReference type="NCBI Taxonomy" id="1117041"/>
    <lineage>
        <taxon>Bacteria</taxon>
        <taxon>Bacillati</taxon>
        <taxon>Bacillota</taxon>
        <taxon>Bacilli</taxon>
        <taxon>Bacillales</taxon>
        <taxon>Alicyclobacillaceae</taxon>
        <taxon>Effusibacillus</taxon>
    </lineage>
</organism>
<dbReference type="RefSeq" id="WP_380028294.1">
    <property type="nucleotide sequence ID" value="NZ_JBHSHC010000139.1"/>
</dbReference>
<comment type="caution">
    <text evidence="3">The sequence shown here is derived from an EMBL/GenBank/DDBJ whole genome shotgun (WGS) entry which is preliminary data.</text>
</comment>
<feature type="transmembrane region" description="Helical" evidence="1">
    <location>
        <begin position="30"/>
        <end position="53"/>
    </location>
</feature>
<accession>A0ABV9Q533</accession>
<protein>
    <submittedName>
        <fullName evidence="3">Sulfite exporter TauE/SafE family protein</fullName>
    </submittedName>
</protein>
<dbReference type="Pfam" id="PF13386">
    <property type="entry name" value="DsbD_2"/>
    <property type="match status" value="1"/>
</dbReference>
<feature type="transmembrane region" description="Helical" evidence="1">
    <location>
        <begin position="109"/>
        <end position="129"/>
    </location>
</feature>
<keyword evidence="1" id="KW-0472">Membrane</keyword>
<evidence type="ECO:0000313" key="4">
    <source>
        <dbReference type="Proteomes" id="UP001596002"/>
    </source>
</evidence>
<reference evidence="4" key="1">
    <citation type="journal article" date="2019" name="Int. J. Syst. Evol. Microbiol.">
        <title>The Global Catalogue of Microorganisms (GCM) 10K type strain sequencing project: providing services to taxonomists for standard genome sequencing and annotation.</title>
        <authorList>
            <consortium name="The Broad Institute Genomics Platform"/>
            <consortium name="The Broad Institute Genome Sequencing Center for Infectious Disease"/>
            <person name="Wu L."/>
            <person name="Ma J."/>
        </authorList>
    </citation>
    <scope>NUCLEOTIDE SEQUENCE [LARGE SCALE GENOMIC DNA]</scope>
    <source>
        <strain evidence="4">WYCCWR 12678</strain>
    </source>
</reference>
<keyword evidence="4" id="KW-1185">Reference proteome</keyword>
<feature type="domain" description="Urease accessory protein UreH-like transmembrane" evidence="2">
    <location>
        <begin position="36"/>
        <end position="146"/>
    </location>
</feature>
<dbReference type="InterPro" id="IPR039447">
    <property type="entry name" value="UreH-like_TM_dom"/>
</dbReference>
<evidence type="ECO:0000256" key="1">
    <source>
        <dbReference type="SAM" id="Phobius"/>
    </source>
</evidence>
<evidence type="ECO:0000313" key="3">
    <source>
        <dbReference type="EMBL" id="MFC4769591.1"/>
    </source>
</evidence>
<dbReference type="EMBL" id="JBHSHC010000139">
    <property type="protein sequence ID" value="MFC4769591.1"/>
    <property type="molecule type" value="Genomic_DNA"/>
</dbReference>
<gene>
    <name evidence="3" type="ORF">ACFO8Q_19865</name>
</gene>
<evidence type="ECO:0000259" key="2">
    <source>
        <dbReference type="Pfam" id="PF13386"/>
    </source>
</evidence>
<keyword evidence="1" id="KW-1133">Transmembrane helix</keyword>